<gene>
    <name evidence="1" type="ORF">LCGC14_3041590</name>
</gene>
<name>A0A0F8ZFC5_9ZZZZ</name>
<evidence type="ECO:0000313" key="1">
    <source>
        <dbReference type="EMBL" id="KKK58721.1"/>
    </source>
</evidence>
<dbReference type="AlphaFoldDB" id="A0A0F8ZFC5"/>
<proteinExistence type="predicted"/>
<comment type="caution">
    <text evidence="1">The sequence shown here is derived from an EMBL/GenBank/DDBJ whole genome shotgun (WGS) entry which is preliminary data.</text>
</comment>
<reference evidence="1" key="1">
    <citation type="journal article" date="2015" name="Nature">
        <title>Complex archaea that bridge the gap between prokaryotes and eukaryotes.</title>
        <authorList>
            <person name="Spang A."/>
            <person name="Saw J.H."/>
            <person name="Jorgensen S.L."/>
            <person name="Zaremba-Niedzwiedzka K."/>
            <person name="Martijn J."/>
            <person name="Lind A.E."/>
            <person name="van Eijk R."/>
            <person name="Schleper C."/>
            <person name="Guy L."/>
            <person name="Ettema T.J."/>
        </authorList>
    </citation>
    <scope>NUCLEOTIDE SEQUENCE</scope>
</reference>
<feature type="non-terminal residue" evidence="1">
    <location>
        <position position="27"/>
    </location>
</feature>
<accession>A0A0F8ZFC5</accession>
<dbReference type="EMBL" id="LAZR01063833">
    <property type="protein sequence ID" value="KKK58721.1"/>
    <property type="molecule type" value="Genomic_DNA"/>
</dbReference>
<sequence>MRTKTPLHAIKWAPTRDGKFCNVCRKP</sequence>
<organism evidence="1">
    <name type="scientific">marine sediment metagenome</name>
    <dbReference type="NCBI Taxonomy" id="412755"/>
    <lineage>
        <taxon>unclassified sequences</taxon>
        <taxon>metagenomes</taxon>
        <taxon>ecological metagenomes</taxon>
    </lineage>
</organism>
<protein>
    <submittedName>
        <fullName evidence="1">Uncharacterized protein</fullName>
    </submittedName>
</protein>